<dbReference type="Gene3D" id="3.40.50.300">
    <property type="entry name" value="P-loop containing nucleotide triphosphate hydrolases"/>
    <property type="match status" value="1"/>
</dbReference>
<dbReference type="GO" id="GO:0046872">
    <property type="term" value="F:metal ion binding"/>
    <property type="evidence" value="ECO:0007669"/>
    <property type="project" value="UniProtKB-KW"/>
</dbReference>
<dbReference type="EMBL" id="JAVFKY010000001">
    <property type="protein sequence ID" value="KAK5584097.1"/>
    <property type="molecule type" value="Genomic_DNA"/>
</dbReference>
<keyword evidence="5" id="KW-0813">Transport</keyword>
<evidence type="ECO:0000256" key="6">
    <source>
        <dbReference type="ARBA" id="ARBA00023034"/>
    </source>
</evidence>
<keyword evidence="6" id="KW-0333">Golgi apparatus</keyword>
<keyword evidence="10" id="KW-0479">Metal-binding</keyword>
<dbReference type="InterPro" id="IPR006689">
    <property type="entry name" value="Small_GTPase_ARF/SAR"/>
</dbReference>
<dbReference type="InterPro" id="IPR024156">
    <property type="entry name" value="Small_GTPase_ARF"/>
</dbReference>
<feature type="binding site" evidence="9">
    <location>
        <begin position="32"/>
        <end position="39"/>
    </location>
    <ligand>
        <name>GTP</name>
        <dbReference type="ChEBI" id="CHEBI:37565"/>
    </ligand>
</feature>
<evidence type="ECO:0000256" key="8">
    <source>
        <dbReference type="ARBA" id="ARBA00059050"/>
    </source>
</evidence>
<protein>
    <recommendedName>
        <fullName evidence="14">ADP-ribosylation factor</fullName>
    </recommendedName>
</protein>
<evidence type="ECO:0000256" key="11">
    <source>
        <dbReference type="RuleBase" id="RU003925"/>
    </source>
</evidence>
<keyword evidence="5" id="KW-0653">Protein transport</keyword>
<evidence type="ECO:0000256" key="9">
    <source>
        <dbReference type="PIRSR" id="PIRSR606689-1"/>
    </source>
</evidence>
<dbReference type="InterPro" id="IPR027417">
    <property type="entry name" value="P-loop_NTPase"/>
</dbReference>
<evidence type="ECO:0000256" key="5">
    <source>
        <dbReference type="ARBA" id="ARBA00022927"/>
    </source>
</evidence>
<dbReference type="SMART" id="SM00178">
    <property type="entry name" value="SAR"/>
    <property type="match status" value="1"/>
</dbReference>
<evidence type="ECO:0000256" key="1">
    <source>
        <dbReference type="ARBA" id="ARBA00004555"/>
    </source>
</evidence>
<dbReference type="CDD" id="cd00878">
    <property type="entry name" value="Arf_Arl"/>
    <property type="match status" value="1"/>
</dbReference>
<dbReference type="GO" id="GO:0003924">
    <property type="term" value="F:GTPase activity"/>
    <property type="evidence" value="ECO:0007669"/>
    <property type="project" value="InterPro"/>
</dbReference>
<sequence length="188" mass="21447">MLSELFNSLASFFSNIFSLFEGKKDTRILMIGLDGAGKSTLLYKLKLGDVVSTIPTIGFNVETIEYKNLSMTVWDVGGQYKIRALWKHYYHGSNAIIFVVDSTDRERIDEVKEEINNLLIQDELKDTQLLIFANKQDMNGAMNTAEIVNSLELNSIRDRKWYVQPCSAVRSDGIYEGFDWVANTLNKK</sequence>
<evidence type="ECO:0000256" key="7">
    <source>
        <dbReference type="ARBA" id="ARBA00023134"/>
    </source>
</evidence>
<feature type="binding site" evidence="10">
    <location>
        <position position="39"/>
    </location>
    <ligand>
        <name>Mg(2+)</name>
        <dbReference type="ChEBI" id="CHEBI:18420"/>
    </ligand>
</feature>
<evidence type="ECO:0000256" key="4">
    <source>
        <dbReference type="ARBA" id="ARBA00022892"/>
    </source>
</evidence>
<feature type="binding site" evidence="9">
    <location>
        <position position="78"/>
    </location>
    <ligand>
        <name>GTP</name>
        <dbReference type="ChEBI" id="CHEBI:37565"/>
    </ligand>
</feature>
<dbReference type="PROSITE" id="PS51419">
    <property type="entry name" value="RAB"/>
    <property type="match status" value="1"/>
</dbReference>
<evidence type="ECO:0000256" key="10">
    <source>
        <dbReference type="PIRSR" id="PIRSR606689-2"/>
    </source>
</evidence>
<organism evidence="12 13">
    <name type="scientific">Dictyostelium firmibasis</name>
    <dbReference type="NCBI Taxonomy" id="79012"/>
    <lineage>
        <taxon>Eukaryota</taxon>
        <taxon>Amoebozoa</taxon>
        <taxon>Evosea</taxon>
        <taxon>Eumycetozoa</taxon>
        <taxon>Dictyostelia</taxon>
        <taxon>Dictyosteliales</taxon>
        <taxon>Dictyosteliaceae</taxon>
        <taxon>Dictyostelium</taxon>
    </lineage>
</organism>
<gene>
    <name evidence="12" type="ORF">RB653_005704</name>
</gene>
<dbReference type="PRINTS" id="PR00328">
    <property type="entry name" value="SAR1GTPBP"/>
</dbReference>
<feature type="binding site" evidence="10">
    <location>
        <position position="56"/>
    </location>
    <ligand>
        <name>Mg(2+)</name>
        <dbReference type="ChEBI" id="CHEBI:18420"/>
    </ligand>
</feature>
<comment type="function">
    <text evidence="8">GTP-binding protein that may be involved in protein trafficking. May modulate vesicle budding and uncoating within the Golgi apparatus.</text>
</comment>
<evidence type="ECO:0000313" key="13">
    <source>
        <dbReference type="Proteomes" id="UP001344447"/>
    </source>
</evidence>
<dbReference type="SMART" id="SM00177">
    <property type="entry name" value="ARF"/>
    <property type="match status" value="1"/>
</dbReference>
<dbReference type="AlphaFoldDB" id="A0AAN7U839"/>
<evidence type="ECO:0000313" key="12">
    <source>
        <dbReference type="EMBL" id="KAK5584097.1"/>
    </source>
</evidence>
<comment type="subcellular location">
    <subcellularLocation>
        <location evidence="1">Golgi apparatus</location>
    </subcellularLocation>
</comment>
<accession>A0AAN7U839</accession>
<keyword evidence="7 9" id="KW-0342">GTP-binding</keyword>
<evidence type="ECO:0000256" key="3">
    <source>
        <dbReference type="ARBA" id="ARBA00022741"/>
    </source>
</evidence>
<evidence type="ECO:0008006" key="14">
    <source>
        <dbReference type="Google" id="ProtNLM"/>
    </source>
</evidence>
<dbReference type="GO" id="GO:0005794">
    <property type="term" value="C:Golgi apparatus"/>
    <property type="evidence" value="ECO:0007669"/>
    <property type="project" value="UniProtKB-SubCell"/>
</dbReference>
<keyword evidence="13" id="KW-1185">Reference proteome</keyword>
<dbReference type="NCBIfam" id="TIGR00231">
    <property type="entry name" value="small_GTP"/>
    <property type="match status" value="1"/>
</dbReference>
<dbReference type="Proteomes" id="UP001344447">
    <property type="component" value="Unassembled WGS sequence"/>
</dbReference>
<dbReference type="GO" id="GO:0015031">
    <property type="term" value="P:protein transport"/>
    <property type="evidence" value="ECO:0007669"/>
    <property type="project" value="UniProtKB-KW"/>
</dbReference>
<dbReference type="PROSITE" id="PS51417">
    <property type="entry name" value="ARF"/>
    <property type="match status" value="1"/>
</dbReference>
<dbReference type="GO" id="GO:0005525">
    <property type="term" value="F:GTP binding"/>
    <property type="evidence" value="ECO:0007669"/>
    <property type="project" value="UniProtKB-KW"/>
</dbReference>
<dbReference type="SUPFAM" id="SSF52540">
    <property type="entry name" value="P-loop containing nucleoside triphosphate hydrolases"/>
    <property type="match status" value="1"/>
</dbReference>
<comment type="similarity">
    <text evidence="2 11">Belongs to the small GTPase superfamily. Arf family.</text>
</comment>
<feature type="binding site" evidence="9">
    <location>
        <begin position="134"/>
        <end position="137"/>
    </location>
    <ligand>
        <name>GTP</name>
        <dbReference type="ChEBI" id="CHEBI:37565"/>
    </ligand>
</feature>
<keyword evidence="3 9" id="KW-0547">Nucleotide-binding</keyword>
<dbReference type="Pfam" id="PF00025">
    <property type="entry name" value="Arf"/>
    <property type="match status" value="1"/>
</dbReference>
<dbReference type="FunFam" id="3.40.50.300:FF:000412">
    <property type="entry name" value="ADP-ribosylation factor 1"/>
    <property type="match status" value="1"/>
</dbReference>
<dbReference type="GO" id="GO:0016192">
    <property type="term" value="P:vesicle-mediated transport"/>
    <property type="evidence" value="ECO:0007669"/>
    <property type="project" value="UniProtKB-KW"/>
</dbReference>
<name>A0AAN7U839_9MYCE</name>
<dbReference type="SMART" id="SM00175">
    <property type="entry name" value="RAB"/>
    <property type="match status" value="1"/>
</dbReference>
<comment type="caution">
    <text evidence="12">The sequence shown here is derived from an EMBL/GenBank/DDBJ whole genome shotgun (WGS) entry which is preliminary data.</text>
</comment>
<evidence type="ECO:0000256" key="2">
    <source>
        <dbReference type="ARBA" id="ARBA00010290"/>
    </source>
</evidence>
<keyword evidence="4" id="KW-0931">ER-Golgi transport</keyword>
<dbReference type="GO" id="GO:0030010">
    <property type="term" value="P:establishment of cell polarity"/>
    <property type="evidence" value="ECO:0007669"/>
    <property type="project" value="UniProtKB-ARBA"/>
</dbReference>
<dbReference type="InterPro" id="IPR005225">
    <property type="entry name" value="Small_GTP-bd"/>
</dbReference>
<proteinExistence type="inferred from homology"/>
<dbReference type="PANTHER" id="PTHR11711">
    <property type="entry name" value="ADP RIBOSYLATION FACTOR-RELATED"/>
    <property type="match status" value="1"/>
</dbReference>
<reference evidence="12 13" key="1">
    <citation type="submission" date="2023-11" db="EMBL/GenBank/DDBJ databases">
        <title>Dfirmibasis_genome.</title>
        <authorList>
            <person name="Edelbroek B."/>
            <person name="Kjellin J."/>
            <person name="Jerlstrom-Hultqvist J."/>
            <person name="Soderbom F."/>
        </authorList>
    </citation>
    <scope>NUCLEOTIDE SEQUENCE [LARGE SCALE GENOMIC DNA]</scope>
    <source>
        <strain evidence="12 13">TNS-C-14</strain>
    </source>
</reference>
<keyword evidence="10" id="KW-0460">Magnesium</keyword>